<sequence>MLPCHGDIRVHGHGWADAPWFSDPAFLNGVSPAAFAEATLRTMDAPVDERMPRSPSVTARLYGEKEDLRNLIESEFVNRHYLGQLIDLAVQHPGLPEDLVNQALTLQPKRTRPAQP</sequence>
<dbReference type="EMBL" id="JAJVCN010000005">
    <property type="protein sequence ID" value="MCE7011947.1"/>
    <property type="molecule type" value="Genomic_DNA"/>
</dbReference>
<keyword evidence="2" id="KW-1185">Reference proteome</keyword>
<name>A0ABS8ZWE5_9PSEU</name>
<protein>
    <submittedName>
        <fullName evidence="1">Uncharacterized protein</fullName>
    </submittedName>
</protein>
<dbReference type="RefSeq" id="WP_233734794.1">
    <property type="nucleotide sequence ID" value="NZ_JAJVCN010000005.1"/>
</dbReference>
<gene>
    <name evidence="1" type="ORF">LWC34_55425</name>
</gene>
<evidence type="ECO:0000313" key="2">
    <source>
        <dbReference type="Proteomes" id="UP001521150"/>
    </source>
</evidence>
<evidence type="ECO:0000313" key="1">
    <source>
        <dbReference type="EMBL" id="MCE7011947.1"/>
    </source>
</evidence>
<reference evidence="1 2" key="1">
    <citation type="submission" date="2021-12" db="EMBL/GenBank/DDBJ databases">
        <title>Genome sequence of Kibdelosporangium philippinense ATCC 49844.</title>
        <authorList>
            <person name="Fedorov E.A."/>
            <person name="Omeragic M."/>
            <person name="Shalygina K.F."/>
            <person name="Maclea K.S."/>
        </authorList>
    </citation>
    <scope>NUCLEOTIDE SEQUENCE [LARGE SCALE GENOMIC DNA]</scope>
    <source>
        <strain evidence="1 2">ATCC 49844</strain>
    </source>
</reference>
<accession>A0ABS8ZWE5</accession>
<dbReference type="Proteomes" id="UP001521150">
    <property type="component" value="Unassembled WGS sequence"/>
</dbReference>
<comment type="caution">
    <text evidence="1">The sequence shown here is derived from an EMBL/GenBank/DDBJ whole genome shotgun (WGS) entry which is preliminary data.</text>
</comment>
<organism evidence="1 2">
    <name type="scientific">Kibdelosporangium philippinense</name>
    <dbReference type="NCBI Taxonomy" id="211113"/>
    <lineage>
        <taxon>Bacteria</taxon>
        <taxon>Bacillati</taxon>
        <taxon>Actinomycetota</taxon>
        <taxon>Actinomycetes</taxon>
        <taxon>Pseudonocardiales</taxon>
        <taxon>Pseudonocardiaceae</taxon>
        <taxon>Kibdelosporangium</taxon>
    </lineage>
</organism>
<proteinExistence type="predicted"/>